<dbReference type="AlphaFoldDB" id="A0A8J2M083"/>
<dbReference type="OrthoDB" id="5872089at2759"/>
<feature type="compositionally biased region" description="Polar residues" evidence="2">
    <location>
        <begin position="332"/>
        <end position="341"/>
    </location>
</feature>
<dbReference type="EMBL" id="CAKAEH010000949">
    <property type="protein sequence ID" value="CAG9532322.1"/>
    <property type="molecule type" value="Genomic_DNA"/>
</dbReference>
<evidence type="ECO:0000256" key="2">
    <source>
        <dbReference type="SAM" id="MobiDB-lite"/>
    </source>
</evidence>
<evidence type="ECO:0000313" key="3">
    <source>
        <dbReference type="EMBL" id="CAG9532322.1"/>
    </source>
</evidence>
<evidence type="ECO:0000313" key="4">
    <source>
        <dbReference type="Proteomes" id="UP000746747"/>
    </source>
</evidence>
<feature type="coiled-coil region" evidence="1">
    <location>
        <begin position="146"/>
        <end position="173"/>
    </location>
</feature>
<feature type="region of interest" description="Disordered" evidence="2">
    <location>
        <begin position="202"/>
        <end position="228"/>
    </location>
</feature>
<evidence type="ECO:0000256" key="1">
    <source>
        <dbReference type="SAM" id="Coils"/>
    </source>
</evidence>
<sequence>MIRALKEEIISELNIWQETNSENCQLKISIDNFQQRLKELDVLCINCETFNAEIDRRKKRYSEQLTKISKLISEQNFDAANWAIILDEMAFVNRELFDILLSTAIAERKALQVEIADEEKYRIIAEKFVLKRIELRQELYSQMNSYESLRVQISQTEDNLANLQKTIDVYDAEYWQLNDTRHDLQSQIFKLQELFRNSQRHHYLNSSSKSSSSNDDSGDKNDKNENIKKKSNKCFDATIPYRTISKKKDYDTVNAKQKIKITQTNDTSSSSLDISSDFIWKKRKIGSKQNRSKSSSSPISSNSSYFLVQHHKLPLNPKLTGTEKQTKYSEPVKSTKTSTMSPDCARDVKLQTSLIDPKLKEKSSGVETEQESTTDLESSIEENSINSTKDDETTDLTSESISFSDIPLSKKPDSMPAIDNDIKDQEKKSSSLLDNSSEQQTDIQLSYHHSDSEIPTNKNSLLKQQQQQQQQQQQKQQQQQQQQQQLMHQPRHNLMYQQEESDDQHLQTLSPQNKHIELWEEISERTFFRDIDNQL</sequence>
<accession>A0A8J2M083</accession>
<keyword evidence="1" id="KW-0175">Coiled coil</keyword>
<keyword evidence="4" id="KW-1185">Reference proteome</keyword>
<proteinExistence type="predicted"/>
<comment type="caution">
    <text evidence="3">The sequence shown here is derived from an EMBL/GenBank/DDBJ whole genome shotgun (WGS) entry which is preliminary data.</text>
</comment>
<feature type="compositionally biased region" description="Acidic residues" evidence="2">
    <location>
        <begin position="368"/>
        <end position="380"/>
    </location>
</feature>
<feature type="region of interest" description="Disordered" evidence="2">
    <location>
        <begin position="314"/>
        <end position="420"/>
    </location>
</feature>
<feature type="compositionally biased region" description="Basic and acidic residues" evidence="2">
    <location>
        <begin position="217"/>
        <end position="228"/>
    </location>
</feature>
<protein>
    <submittedName>
        <fullName evidence="3">Uncharacterized protein</fullName>
    </submittedName>
</protein>
<reference evidence="3" key="1">
    <citation type="submission" date="2021-09" db="EMBL/GenBank/DDBJ databases">
        <authorList>
            <consortium name="Pathogen Informatics"/>
        </authorList>
    </citation>
    <scope>NUCLEOTIDE SEQUENCE</scope>
</reference>
<feature type="compositionally biased region" description="Polar residues" evidence="2">
    <location>
        <begin position="453"/>
        <end position="462"/>
    </location>
</feature>
<feature type="compositionally biased region" description="Low complexity" evidence="2">
    <location>
        <begin position="463"/>
        <end position="485"/>
    </location>
</feature>
<name>A0A8J2M083_9BILA</name>
<feature type="compositionally biased region" description="Low complexity" evidence="2">
    <location>
        <begin position="205"/>
        <end position="215"/>
    </location>
</feature>
<feature type="region of interest" description="Disordered" evidence="2">
    <location>
        <begin position="450"/>
        <end position="489"/>
    </location>
</feature>
<dbReference type="Proteomes" id="UP000746747">
    <property type="component" value="Unassembled WGS sequence"/>
</dbReference>
<gene>
    <name evidence="3" type="ORF">CJOHNSTONI_LOCUS2638</name>
</gene>
<organism evidence="3 4">
    <name type="scientific">Cercopithifilaria johnstoni</name>
    <dbReference type="NCBI Taxonomy" id="2874296"/>
    <lineage>
        <taxon>Eukaryota</taxon>
        <taxon>Metazoa</taxon>
        <taxon>Ecdysozoa</taxon>
        <taxon>Nematoda</taxon>
        <taxon>Chromadorea</taxon>
        <taxon>Rhabditida</taxon>
        <taxon>Spirurina</taxon>
        <taxon>Spiruromorpha</taxon>
        <taxon>Filarioidea</taxon>
        <taxon>Onchocercidae</taxon>
        <taxon>Cercopithifilaria</taxon>
    </lineage>
</organism>